<dbReference type="EMBL" id="QMEY01000008">
    <property type="protein sequence ID" value="RBQ18197.1"/>
    <property type="molecule type" value="Genomic_DNA"/>
</dbReference>
<keyword evidence="2" id="KW-1185">Reference proteome</keyword>
<evidence type="ECO:0000313" key="2">
    <source>
        <dbReference type="Proteomes" id="UP000253303"/>
    </source>
</evidence>
<dbReference type="OrthoDB" id="571298at2"/>
<dbReference type="Proteomes" id="UP000253303">
    <property type="component" value="Unassembled WGS sequence"/>
</dbReference>
<dbReference type="InterPro" id="IPR045499">
    <property type="entry name" value="DUF6492"/>
</dbReference>
<dbReference type="Pfam" id="PF20102">
    <property type="entry name" value="DUF6492"/>
    <property type="match status" value="1"/>
</dbReference>
<proteinExistence type="predicted"/>
<comment type="caution">
    <text evidence="1">The sequence shown here is derived from an EMBL/GenBank/DDBJ whole genome shotgun (WGS) entry which is preliminary data.</text>
</comment>
<reference evidence="1 2" key="1">
    <citation type="submission" date="2018-06" db="EMBL/GenBank/DDBJ databases">
        <title>Sphaerisporangium craniellae sp. nov., isolated from a marine sponge in the South China Sea.</title>
        <authorList>
            <person name="Li L."/>
        </authorList>
    </citation>
    <scope>NUCLEOTIDE SEQUENCE [LARGE SCALE GENOMIC DNA]</scope>
    <source>
        <strain evidence="1 2">LHW63015</strain>
    </source>
</reference>
<sequence length="293" mass="32867">MSRKLAVITPSYGPDSELFGELHRSVLHHTSEDTVHHVIVPTADEPVFAKFAGPRCRIWTEPELLPRRYVRIPHSGLWANLRRPWPPVRGWVLQQALKIAAAANVDADVALLLDSDVVLVRPTRAESFTTDDRLCLYRVEDGVHAGMDRHIKWHHAARGLLGLPATKTLPLPDYVSSLNFWDPALVREMQERITKVTRRHWMDAFNSHLHISEFILYGVFVDEVVGASAGRPPYTDSVCHNRWDDTPLDLAAALDFADRLTPSAVGMMISAKSRTPWDVRLAAVQRCAKVAGG</sequence>
<gene>
    <name evidence="1" type="ORF">DP939_20070</name>
</gene>
<dbReference type="RefSeq" id="WP_113982275.1">
    <property type="nucleotide sequence ID" value="NZ_QMEY01000008.1"/>
</dbReference>
<protein>
    <submittedName>
        <fullName evidence="1">Uncharacterized protein</fullName>
    </submittedName>
</protein>
<dbReference type="AlphaFoldDB" id="A0A366LWQ9"/>
<organism evidence="1 2">
    <name type="scientific">Spongiactinospora rosea</name>
    <dbReference type="NCBI Taxonomy" id="2248750"/>
    <lineage>
        <taxon>Bacteria</taxon>
        <taxon>Bacillati</taxon>
        <taxon>Actinomycetota</taxon>
        <taxon>Actinomycetes</taxon>
        <taxon>Streptosporangiales</taxon>
        <taxon>Streptosporangiaceae</taxon>
        <taxon>Spongiactinospora</taxon>
    </lineage>
</organism>
<evidence type="ECO:0000313" key="1">
    <source>
        <dbReference type="EMBL" id="RBQ18197.1"/>
    </source>
</evidence>
<name>A0A366LWQ9_9ACTN</name>
<accession>A0A366LWQ9</accession>